<sequence length="94" mass="10605">MVMVSCLPDDDRGVDFDDDEELIGISGTVGTRVGHELISSLSFVTNKKYYGSFGDEKKWDTHFSESWDLGLFDGFYGRYGWYLDAVGCCLKNII</sequence>
<name>A0ACB9HX01_9ASTR</name>
<reference evidence="1 2" key="2">
    <citation type="journal article" date="2022" name="Mol. Ecol. Resour.">
        <title>The genomes of chicory, endive, great burdock and yacon provide insights into Asteraceae paleo-polyploidization history and plant inulin production.</title>
        <authorList>
            <person name="Fan W."/>
            <person name="Wang S."/>
            <person name="Wang H."/>
            <person name="Wang A."/>
            <person name="Jiang F."/>
            <person name="Liu H."/>
            <person name="Zhao H."/>
            <person name="Xu D."/>
            <person name="Zhang Y."/>
        </authorList>
    </citation>
    <scope>NUCLEOTIDE SEQUENCE [LARGE SCALE GENOMIC DNA]</scope>
    <source>
        <strain evidence="2">cv. Yunnan</strain>
        <tissue evidence="1">Leaves</tissue>
    </source>
</reference>
<evidence type="ECO:0000313" key="1">
    <source>
        <dbReference type="EMBL" id="KAI3799831.1"/>
    </source>
</evidence>
<accession>A0ACB9HX01</accession>
<protein>
    <submittedName>
        <fullName evidence="1">Uncharacterized protein</fullName>
    </submittedName>
</protein>
<gene>
    <name evidence="1" type="ORF">L1987_35135</name>
</gene>
<organism evidence="1 2">
    <name type="scientific">Smallanthus sonchifolius</name>
    <dbReference type="NCBI Taxonomy" id="185202"/>
    <lineage>
        <taxon>Eukaryota</taxon>
        <taxon>Viridiplantae</taxon>
        <taxon>Streptophyta</taxon>
        <taxon>Embryophyta</taxon>
        <taxon>Tracheophyta</taxon>
        <taxon>Spermatophyta</taxon>
        <taxon>Magnoliopsida</taxon>
        <taxon>eudicotyledons</taxon>
        <taxon>Gunneridae</taxon>
        <taxon>Pentapetalae</taxon>
        <taxon>asterids</taxon>
        <taxon>campanulids</taxon>
        <taxon>Asterales</taxon>
        <taxon>Asteraceae</taxon>
        <taxon>Asteroideae</taxon>
        <taxon>Heliantheae alliance</taxon>
        <taxon>Millerieae</taxon>
        <taxon>Smallanthus</taxon>
    </lineage>
</organism>
<proteinExistence type="predicted"/>
<comment type="caution">
    <text evidence="1">The sequence shown here is derived from an EMBL/GenBank/DDBJ whole genome shotgun (WGS) entry which is preliminary data.</text>
</comment>
<dbReference type="Proteomes" id="UP001056120">
    <property type="component" value="Linkage Group LG11"/>
</dbReference>
<evidence type="ECO:0000313" key="2">
    <source>
        <dbReference type="Proteomes" id="UP001056120"/>
    </source>
</evidence>
<dbReference type="EMBL" id="CM042028">
    <property type="protein sequence ID" value="KAI3799831.1"/>
    <property type="molecule type" value="Genomic_DNA"/>
</dbReference>
<reference evidence="2" key="1">
    <citation type="journal article" date="2022" name="Mol. Ecol. Resour.">
        <title>The genomes of chicory, endive, great burdock and yacon provide insights into Asteraceae palaeo-polyploidization history and plant inulin production.</title>
        <authorList>
            <person name="Fan W."/>
            <person name="Wang S."/>
            <person name="Wang H."/>
            <person name="Wang A."/>
            <person name="Jiang F."/>
            <person name="Liu H."/>
            <person name="Zhao H."/>
            <person name="Xu D."/>
            <person name="Zhang Y."/>
        </authorList>
    </citation>
    <scope>NUCLEOTIDE SEQUENCE [LARGE SCALE GENOMIC DNA]</scope>
    <source>
        <strain evidence="2">cv. Yunnan</strain>
    </source>
</reference>
<keyword evidence="2" id="KW-1185">Reference proteome</keyword>